<gene>
    <name evidence="6" type="ORF">SBAD_LOCUS1675</name>
</gene>
<evidence type="ECO:0000256" key="1">
    <source>
        <dbReference type="ARBA" id="ARBA00004123"/>
    </source>
</evidence>
<dbReference type="InterPro" id="IPR050370">
    <property type="entry name" value="HES_HEY"/>
</dbReference>
<organism evidence="8">
    <name type="scientific">Soboliphyme baturini</name>
    <dbReference type="NCBI Taxonomy" id="241478"/>
    <lineage>
        <taxon>Eukaryota</taxon>
        <taxon>Metazoa</taxon>
        <taxon>Ecdysozoa</taxon>
        <taxon>Nematoda</taxon>
        <taxon>Enoplea</taxon>
        <taxon>Dorylaimia</taxon>
        <taxon>Dioctophymatida</taxon>
        <taxon>Dioctophymatoidea</taxon>
        <taxon>Soboliphymatidae</taxon>
        <taxon>Soboliphyme</taxon>
    </lineage>
</organism>
<dbReference type="PANTHER" id="PTHR10985">
    <property type="entry name" value="BASIC HELIX-LOOP-HELIX TRANSCRIPTION FACTOR, HES-RELATED"/>
    <property type="match status" value="1"/>
</dbReference>
<keyword evidence="7" id="KW-1185">Reference proteome</keyword>
<dbReference type="InterPro" id="IPR036638">
    <property type="entry name" value="HLH_DNA-bd_sf"/>
</dbReference>
<keyword evidence="2" id="KW-0805">Transcription regulation</keyword>
<dbReference type="PROSITE" id="PS50888">
    <property type="entry name" value="BHLH"/>
    <property type="match status" value="1"/>
</dbReference>
<dbReference type="SMART" id="SM00353">
    <property type="entry name" value="HLH"/>
    <property type="match status" value="1"/>
</dbReference>
<protein>
    <submittedName>
        <fullName evidence="8">BHLH domain-containing protein</fullName>
    </submittedName>
</protein>
<dbReference type="Proteomes" id="UP000270296">
    <property type="component" value="Unassembled WGS sequence"/>
</dbReference>
<keyword evidence="3" id="KW-0804">Transcription</keyword>
<keyword evidence="4" id="KW-0539">Nucleus</keyword>
<dbReference type="SUPFAM" id="SSF47459">
    <property type="entry name" value="HLH, helix-loop-helix DNA-binding domain"/>
    <property type="match status" value="1"/>
</dbReference>
<dbReference type="InterPro" id="IPR011598">
    <property type="entry name" value="bHLH_dom"/>
</dbReference>
<reference evidence="6 7" key="2">
    <citation type="submission" date="2018-11" db="EMBL/GenBank/DDBJ databases">
        <authorList>
            <consortium name="Pathogen Informatics"/>
        </authorList>
    </citation>
    <scope>NUCLEOTIDE SEQUENCE [LARGE SCALE GENOMIC DNA]</scope>
</reference>
<dbReference type="SUPFAM" id="SSF158457">
    <property type="entry name" value="Orange domain-like"/>
    <property type="match status" value="1"/>
</dbReference>
<evidence type="ECO:0000256" key="4">
    <source>
        <dbReference type="ARBA" id="ARBA00023242"/>
    </source>
</evidence>
<evidence type="ECO:0000313" key="7">
    <source>
        <dbReference type="Proteomes" id="UP000270296"/>
    </source>
</evidence>
<evidence type="ECO:0000313" key="8">
    <source>
        <dbReference type="WBParaSite" id="SBAD_0000176301-mRNA-1"/>
    </source>
</evidence>
<dbReference type="GO" id="GO:0046983">
    <property type="term" value="F:protein dimerization activity"/>
    <property type="evidence" value="ECO:0007669"/>
    <property type="project" value="InterPro"/>
</dbReference>
<dbReference type="CDD" id="cd11410">
    <property type="entry name" value="bHLH_O_HES"/>
    <property type="match status" value="1"/>
</dbReference>
<dbReference type="OrthoDB" id="6085656at2759"/>
<feature type="domain" description="BHLH" evidence="5">
    <location>
        <begin position="1"/>
        <end position="50"/>
    </location>
</feature>
<dbReference type="EMBL" id="UZAM01006908">
    <property type="protein sequence ID" value="VDO95112.1"/>
    <property type="molecule type" value="Genomic_DNA"/>
</dbReference>
<evidence type="ECO:0000313" key="6">
    <source>
        <dbReference type="EMBL" id="VDO95112.1"/>
    </source>
</evidence>
<sequence length="209" mass="23733">MEKRRRARINKSLNELKSVLMESMKHDVPAHSKWEKADVLEMTVQYMQILRNQQKALRTDPLSVGQFIAGFADCIRQVQQYPQLETSIGSEGYHKLIEHLATYLKYFSDDASRFLQSQIERSPAPSKPLLSSSSVSPITDGSPFVPNFSDSDDVLCLSQTSLYPLPYPLLAPCSMTQPECFSNSSAAEFPRAKCRKVATQENLTLWRPW</sequence>
<proteinExistence type="predicted"/>
<evidence type="ECO:0000256" key="2">
    <source>
        <dbReference type="ARBA" id="ARBA00023015"/>
    </source>
</evidence>
<dbReference type="WBParaSite" id="SBAD_0000176301-mRNA-1">
    <property type="protein sequence ID" value="SBAD_0000176301-mRNA-1"/>
    <property type="gene ID" value="SBAD_0000176301"/>
</dbReference>
<accession>A0A183IDI1</accession>
<dbReference type="AlphaFoldDB" id="A0A183IDI1"/>
<evidence type="ECO:0000259" key="5">
    <source>
        <dbReference type="PROSITE" id="PS50888"/>
    </source>
</evidence>
<dbReference type="GO" id="GO:0005634">
    <property type="term" value="C:nucleus"/>
    <property type="evidence" value="ECO:0007669"/>
    <property type="project" value="UniProtKB-SubCell"/>
</dbReference>
<evidence type="ECO:0000256" key="3">
    <source>
        <dbReference type="ARBA" id="ARBA00023163"/>
    </source>
</evidence>
<reference evidence="8" key="1">
    <citation type="submission" date="2016-06" db="UniProtKB">
        <authorList>
            <consortium name="WormBaseParasite"/>
        </authorList>
    </citation>
    <scope>IDENTIFICATION</scope>
</reference>
<name>A0A183IDI1_9BILA</name>
<dbReference type="Gene3D" id="4.10.280.10">
    <property type="entry name" value="Helix-loop-helix DNA-binding domain"/>
    <property type="match status" value="1"/>
</dbReference>
<comment type="subcellular location">
    <subcellularLocation>
        <location evidence="1">Nucleus</location>
    </subcellularLocation>
</comment>
<dbReference type="Pfam" id="PF00010">
    <property type="entry name" value="HLH"/>
    <property type="match status" value="1"/>
</dbReference>